<dbReference type="AlphaFoldDB" id="A0A1J1IP49"/>
<dbReference type="SUPFAM" id="SSF81383">
    <property type="entry name" value="F-box domain"/>
    <property type="match status" value="1"/>
</dbReference>
<proteinExistence type="predicted"/>
<dbReference type="SUPFAM" id="SSF52047">
    <property type="entry name" value="RNI-like"/>
    <property type="match status" value="1"/>
</dbReference>
<reference evidence="2" key="1">
    <citation type="submission" date="2015-04" db="EMBL/GenBank/DDBJ databases">
        <authorList>
            <person name="Syromyatnikov M.Y."/>
            <person name="Popov V.N."/>
        </authorList>
    </citation>
    <scope>NUCLEOTIDE SEQUENCE [LARGE SCALE GENOMIC DNA]</scope>
</reference>
<dbReference type="Proteomes" id="UP000183832">
    <property type="component" value="Unassembled WGS sequence"/>
</dbReference>
<dbReference type="Pfam" id="PF12937">
    <property type="entry name" value="F-box-like"/>
    <property type="match status" value="1"/>
</dbReference>
<dbReference type="InterPro" id="IPR036047">
    <property type="entry name" value="F-box-like_dom_sf"/>
</dbReference>
<name>A0A1J1IP49_9DIPT</name>
<dbReference type="PROSITE" id="PS50181">
    <property type="entry name" value="FBOX"/>
    <property type="match status" value="1"/>
</dbReference>
<evidence type="ECO:0000313" key="2">
    <source>
        <dbReference type="EMBL" id="CRL02013.1"/>
    </source>
</evidence>
<sequence length="481" mass="57517">MDDLPNELLLEIFNYLDRESLKEILSVSKRFRELIISNSSLMRRLPMTLSKNWMNKIDFARNYGEFVKILKMNYCSFDSFEEFKKFLNLFPRVEKLNIFYIYIKQHENESSTSQECHESDSTSFTSLKSVKISSKFWGYITQLDSKILRHINTEDLEELFIKLPMQKFSSEFIDFLCKQRKLKTLEVFDEFIDSFLFDDFTESLTYNNFISSLFEIDLSELVTFQLKRFAIHYRGDHRENLSKFLKAQHELEELEIRKYEDNFTRFKITFDLMRDLRVRKLCIPLELIPSNSLNEVDRYVNRNVRDLCLTGVNNNSMLFSLLLKIFPNIKTLRLEYMLEFPCDALTTLSRLENIYVQHFKIECLQNIKIPKFRKLEIGNLYPFVYTDWENVTKINPTIQEIVIKEISHFNTMTAIKNSIGILLRDLKQLKYLKIIQNDSFDCLKIVADIKHKRLRLSSYATKMCKDLFVQAHRYDAINFLF</sequence>
<evidence type="ECO:0000259" key="1">
    <source>
        <dbReference type="PROSITE" id="PS50181"/>
    </source>
</evidence>
<accession>A0A1J1IP49</accession>
<keyword evidence="3" id="KW-1185">Reference proteome</keyword>
<dbReference type="Gene3D" id="1.20.1280.50">
    <property type="match status" value="1"/>
</dbReference>
<feature type="domain" description="F-box" evidence="1">
    <location>
        <begin position="1"/>
        <end position="45"/>
    </location>
</feature>
<evidence type="ECO:0000313" key="3">
    <source>
        <dbReference type="Proteomes" id="UP000183832"/>
    </source>
</evidence>
<dbReference type="SMART" id="SM00256">
    <property type="entry name" value="FBOX"/>
    <property type="match status" value="1"/>
</dbReference>
<dbReference type="OrthoDB" id="7787668at2759"/>
<organism evidence="2 3">
    <name type="scientific">Clunio marinus</name>
    <dbReference type="NCBI Taxonomy" id="568069"/>
    <lineage>
        <taxon>Eukaryota</taxon>
        <taxon>Metazoa</taxon>
        <taxon>Ecdysozoa</taxon>
        <taxon>Arthropoda</taxon>
        <taxon>Hexapoda</taxon>
        <taxon>Insecta</taxon>
        <taxon>Pterygota</taxon>
        <taxon>Neoptera</taxon>
        <taxon>Endopterygota</taxon>
        <taxon>Diptera</taxon>
        <taxon>Nematocera</taxon>
        <taxon>Chironomoidea</taxon>
        <taxon>Chironomidae</taxon>
        <taxon>Clunio</taxon>
    </lineage>
</organism>
<dbReference type="InterPro" id="IPR001810">
    <property type="entry name" value="F-box_dom"/>
</dbReference>
<gene>
    <name evidence="2" type="ORF">CLUMA_CG015155</name>
</gene>
<dbReference type="CDD" id="cd09917">
    <property type="entry name" value="F-box_SF"/>
    <property type="match status" value="1"/>
</dbReference>
<dbReference type="EMBL" id="CVRI01000057">
    <property type="protein sequence ID" value="CRL02013.1"/>
    <property type="molecule type" value="Genomic_DNA"/>
</dbReference>
<protein>
    <submittedName>
        <fullName evidence="2">CLUMA_CG015155, isoform A</fullName>
    </submittedName>
</protein>